<feature type="compositionally biased region" description="Basic and acidic residues" evidence="1">
    <location>
        <begin position="57"/>
        <end position="70"/>
    </location>
</feature>
<gene>
    <name evidence="2" type="ORF">GCM10008957_33240</name>
</gene>
<sequence>MPTPPKKFDNVRATRLTLLLISLTAGIGTAVYRPFSPGQLLQGALAQGSAPFGGTERLARNRDGRAEQHG</sequence>
<dbReference type="EMBL" id="BMQL01000021">
    <property type="protein sequence ID" value="GGR17844.1"/>
    <property type="molecule type" value="Genomic_DNA"/>
</dbReference>
<comment type="caution">
    <text evidence="2">The sequence shown here is derived from an EMBL/GenBank/DDBJ whole genome shotgun (WGS) entry which is preliminary data.</text>
</comment>
<protein>
    <submittedName>
        <fullName evidence="2">Uncharacterized protein</fullName>
    </submittedName>
</protein>
<reference evidence="2" key="2">
    <citation type="submission" date="2020-09" db="EMBL/GenBank/DDBJ databases">
        <authorList>
            <person name="Sun Q."/>
            <person name="Ohkuma M."/>
        </authorList>
    </citation>
    <scope>NUCLEOTIDE SEQUENCE</scope>
    <source>
        <strain evidence="2">JCM 31311</strain>
    </source>
</reference>
<organism evidence="2 3">
    <name type="scientific">Deinococcus ruber</name>
    <dbReference type="NCBI Taxonomy" id="1848197"/>
    <lineage>
        <taxon>Bacteria</taxon>
        <taxon>Thermotogati</taxon>
        <taxon>Deinococcota</taxon>
        <taxon>Deinococci</taxon>
        <taxon>Deinococcales</taxon>
        <taxon>Deinococcaceae</taxon>
        <taxon>Deinococcus</taxon>
    </lineage>
</organism>
<evidence type="ECO:0000313" key="2">
    <source>
        <dbReference type="EMBL" id="GGR17844.1"/>
    </source>
</evidence>
<evidence type="ECO:0000313" key="3">
    <source>
        <dbReference type="Proteomes" id="UP000603865"/>
    </source>
</evidence>
<reference evidence="2" key="1">
    <citation type="journal article" date="2014" name="Int. J. Syst. Evol. Microbiol.">
        <title>Complete genome sequence of Corynebacterium casei LMG S-19264T (=DSM 44701T), isolated from a smear-ripened cheese.</title>
        <authorList>
            <consortium name="US DOE Joint Genome Institute (JGI-PGF)"/>
            <person name="Walter F."/>
            <person name="Albersmeier A."/>
            <person name="Kalinowski J."/>
            <person name="Ruckert C."/>
        </authorList>
    </citation>
    <scope>NUCLEOTIDE SEQUENCE</scope>
    <source>
        <strain evidence="2">JCM 31311</strain>
    </source>
</reference>
<proteinExistence type="predicted"/>
<keyword evidence="3" id="KW-1185">Reference proteome</keyword>
<name>A0A918F9C0_9DEIO</name>
<dbReference type="Proteomes" id="UP000603865">
    <property type="component" value="Unassembled WGS sequence"/>
</dbReference>
<feature type="region of interest" description="Disordered" evidence="1">
    <location>
        <begin position="51"/>
        <end position="70"/>
    </location>
</feature>
<evidence type="ECO:0000256" key="1">
    <source>
        <dbReference type="SAM" id="MobiDB-lite"/>
    </source>
</evidence>
<accession>A0A918F9C0</accession>
<dbReference type="RefSeq" id="WP_189091639.1">
    <property type="nucleotide sequence ID" value="NZ_BMQL01000021.1"/>
</dbReference>
<dbReference type="AlphaFoldDB" id="A0A918F9C0"/>